<reference evidence="3 4" key="1">
    <citation type="journal article" date="2015" name="Genome Biol.">
        <title>Comparative genomics of Steinernema reveals deeply conserved gene regulatory networks.</title>
        <authorList>
            <person name="Dillman A.R."/>
            <person name="Macchietto M."/>
            <person name="Porter C.F."/>
            <person name="Rogers A."/>
            <person name="Williams B."/>
            <person name="Antoshechkin I."/>
            <person name="Lee M.M."/>
            <person name="Goodwin Z."/>
            <person name="Lu X."/>
            <person name="Lewis E.E."/>
            <person name="Goodrich-Blair H."/>
            <person name="Stock S.P."/>
            <person name="Adams B.J."/>
            <person name="Sternberg P.W."/>
            <person name="Mortazavi A."/>
        </authorList>
    </citation>
    <scope>NUCLEOTIDE SEQUENCE [LARGE SCALE GENOMIC DNA]</scope>
    <source>
        <strain evidence="3 4">ALL</strain>
    </source>
</reference>
<proteinExistence type="predicted"/>
<feature type="compositionally biased region" description="Basic and acidic residues" evidence="2">
    <location>
        <begin position="193"/>
        <end position="242"/>
    </location>
</feature>
<feature type="region of interest" description="Disordered" evidence="2">
    <location>
        <begin position="398"/>
        <end position="425"/>
    </location>
</feature>
<evidence type="ECO:0000256" key="2">
    <source>
        <dbReference type="SAM" id="MobiDB-lite"/>
    </source>
</evidence>
<gene>
    <name evidence="3" type="ORF">L596_015655</name>
</gene>
<dbReference type="EMBL" id="AZBU02000004">
    <property type="protein sequence ID" value="TKR81848.1"/>
    <property type="molecule type" value="Genomic_DNA"/>
</dbReference>
<evidence type="ECO:0000256" key="1">
    <source>
        <dbReference type="SAM" id="Coils"/>
    </source>
</evidence>
<protein>
    <submittedName>
        <fullName evidence="3">Uncharacterized protein</fullName>
    </submittedName>
</protein>
<keyword evidence="4" id="KW-1185">Reference proteome</keyword>
<feature type="compositionally biased region" description="Basic residues" evidence="2">
    <location>
        <begin position="253"/>
        <end position="266"/>
    </location>
</feature>
<name>A0A4U5NFS9_STECR</name>
<reference evidence="3 4" key="2">
    <citation type="journal article" date="2019" name="G3 (Bethesda)">
        <title>Hybrid Assembly of the Genome of the Entomopathogenic Nematode Steinernema carpocapsae Identifies the X-Chromosome.</title>
        <authorList>
            <person name="Serra L."/>
            <person name="Macchietto M."/>
            <person name="Macias-Munoz A."/>
            <person name="McGill C.J."/>
            <person name="Rodriguez I.M."/>
            <person name="Rodriguez B."/>
            <person name="Murad R."/>
            <person name="Mortazavi A."/>
        </authorList>
    </citation>
    <scope>NUCLEOTIDE SEQUENCE [LARGE SCALE GENOMIC DNA]</scope>
    <source>
        <strain evidence="3 4">ALL</strain>
    </source>
</reference>
<evidence type="ECO:0000313" key="3">
    <source>
        <dbReference type="EMBL" id="TKR81848.1"/>
    </source>
</evidence>
<dbReference type="AlphaFoldDB" id="A0A4U5NFS9"/>
<feature type="coiled-coil region" evidence="1">
    <location>
        <begin position="80"/>
        <end position="110"/>
    </location>
</feature>
<comment type="caution">
    <text evidence="3">The sequence shown here is derived from an EMBL/GenBank/DDBJ whole genome shotgun (WGS) entry which is preliminary data.</text>
</comment>
<feature type="compositionally biased region" description="Basic and acidic residues" evidence="2">
    <location>
        <begin position="408"/>
        <end position="419"/>
    </location>
</feature>
<dbReference type="OrthoDB" id="5824153at2759"/>
<feature type="compositionally biased region" description="Polar residues" evidence="2">
    <location>
        <begin position="171"/>
        <end position="185"/>
    </location>
</feature>
<accession>A0A4U5NFS9</accession>
<dbReference type="Proteomes" id="UP000298663">
    <property type="component" value="Unassembled WGS sequence"/>
</dbReference>
<dbReference type="Pfam" id="PF05867">
    <property type="entry name" value="DUF851"/>
    <property type="match status" value="1"/>
</dbReference>
<feature type="region of interest" description="Disordered" evidence="2">
    <location>
        <begin position="1"/>
        <end position="44"/>
    </location>
</feature>
<keyword evidence="1" id="KW-0175">Coiled coil</keyword>
<dbReference type="InterPro" id="IPR008569">
    <property type="entry name" value="DUF851"/>
</dbReference>
<sequence length="425" mass="47375">MSWFRRLLAPSGGQKAASEPSNRDNPAVDGSPGEAETPEGQAPATCQIEANKGKFPFQKKKMIVATVGPDGKPIYSQSQMNTAMQKLKERRKARKKARQEEKQYVEYRKQEILAQFRPTVGALRSGDEAFPKRRRGTMGFGERKAYYLSIRPNPKYAHWIGKKKEKIRQAKISSPLPQMPTNITDHSAPHVPEQSKREVEKEPDSTAAGKGKEEGKAADVKTDDVGTKTEEPKSTAGDKEKASPGTASTPVKSPKKKEKKKKKEKAKKSEKSSTPKGNNAANPLINGVPFWMSAGPADQDEITDDDLPIDMEILEKVCNGELTLAQRPHVKNSFNPFGPIQRMKYDDALFVRDTCLFANTVESVLGLQPETEDKNKSHPPVTKLITWYGRISVTTFEPGNRMPKEKRKPVIEALKDLRREKKAAK</sequence>
<evidence type="ECO:0000313" key="4">
    <source>
        <dbReference type="Proteomes" id="UP000298663"/>
    </source>
</evidence>
<organism evidence="3 4">
    <name type="scientific">Steinernema carpocapsae</name>
    <name type="common">Entomopathogenic nematode</name>
    <dbReference type="NCBI Taxonomy" id="34508"/>
    <lineage>
        <taxon>Eukaryota</taxon>
        <taxon>Metazoa</taxon>
        <taxon>Ecdysozoa</taxon>
        <taxon>Nematoda</taxon>
        <taxon>Chromadorea</taxon>
        <taxon>Rhabditida</taxon>
        <taxon>Tylenchina</taxon>
        <taxon>Panagrolaimomorpha</taxon>
        <taxon>Strongyloidoidea</taxon>
        <taxon>Steinernematidae</taxon>
        <taxon>Steinernema</taxon>
    </lineage>
</organism>
<feature type="region of interest" description="Disordered" evidence="2">
    <location>
        <begin position="161"/>
        <end position="286"/>
    </location>
</feature>